<gene>
    <name evidence="5" type="ORF">AAAU18_13775</name>
</gene>
<evidence type="ECO:0000256" key="2">
    <source>
        <dbReference type="ARBA" id="ARBA00023125"/>
    </source>
</evidence>
<dbReference type="RefSeq" id="WP_173795097.1">
    <property type="nucleotide sequence ID" value="NZ_JBBNGJ010000016.1"/>
</dbReference>
<dbReference type="PROSITE" id="PS01124">
    <property type="entry name" value="HTH_ARAC_FAMILY_2"/>
    <property type="match status" value="1"/>
</dbReference>
<reference evidence="5 6" key="1">
    <citation type="submission" date="2024-04" db="EMBL/GenBank/DDBJ databases">
        <title>Human intestinal bacterial collection.</title>
        <authorList>
            <person name="Pauvert C."/>
            <person name="Hitch T.C.A."/>
            <person name="Clavel T."/>
        </authorList>
    </citation>
    <scope>NUCLEOTIDE SEQUENCE [LARGE SCALE GENOMIC DNA]</scope>
    <source>
        <strain evidence="5 6">CLA-AA-H181</strain>
    </source>
</reference>
<dbReference type="InterPro" id="IPR018060">
    <property type="entry name" value="HTH_AraC"/>
</dbReference>
<keyword evidence="3" id="KW-0804">Transcription</keyword>
<dbReference type="InterPro" id="IPR020449">
    <property type="entry name" value="Tscrpt_reg_AraC-type_HTH"/>
</dbReference>
<evidence type="ECO:0000256" key="1">
    <source>
        <dbReference type="ARBA" id="ARBA00023015"/>
    </source>
</evidence>
<dbReference type="Proteomes" id="UP001494672">
    <property type="component" value="Unassembled WGS sequence"/>
</dbReference>
<evidence type="ECO:0000256" key="3">
    <source>
        <dbReference type="ARBA" id="ARBA00023163"/>
    </source>
</evidence>
<name>A0ABV1IF13_9FIRM</name>
<evidence type="ECO:0000313" key="5">
    <source>
        <dbReference type="EMBL" id="MEQ2593968.1"/>
    </source>
</evidence>
<dbReference type="PANTHER" id="PTHR43280">
    <property type="entry name" value="ARAC-FAMILY TRANSCRIPTIONAL REGULATOR"/>
    <property type="match status" value="1"/>
</dbReference>
<dbReference type="Gene3D" id="1.10.10.60">
    <property type="entry name" value="Homeodomain-like"/>
    <property type="match status" value="2"/>
</dbReference>
<keyword evidence="6" id="KW-1185">Reference proteome</keyword>
<comment type="caution">
    <text evidence="5">The sequence shown here is derived from an EMBL/GenBank/DDBJ whole genome shotgun (WGS) entry which is preliminary data.</text>
</comment>
<sequence length="118" mass="13491">MDTQNKNVENSYDLLSLTAMIGFIQKNYPGKLLLKDISSAGSCCKTKCTSLFQKYLSVSPMQYLNNYRLEKGCAMLRNSSMSVTDVTYAYGFSGTSYFCELFHRHYGITPNEYRKENL</sequence>
<organism evidence="5 6">
    <name type="scientific">Coprococcus aceti</name>
    <dbReference type="NCBI Taxonomy" id="2981786"/>
    <lineage>
        <taxon>Bacteria</taxon>
        <taxon>Bacillati</taxon>
        <taxon>Bacillota</taxon>
        <taxon>Clostridia</taxon>
        <taxon>Lachnospirales</taxon>
        <taxon>Lachnospiraceae</taxon>
        <taxon>Coprococcus</taxon>
    </lineage>
</organism>
<feature type="domain" description="HTH araC/xylS-type" evidence="4">
    <location>
        <begin position="18"/>
        <end position="116"/>
    </location>
</feature>
<dbReference type="SMART" id="SM00342">
    <property type="entry name" value="HTH_ARAC"/>
    <property type="match status" value="1"/>
</dbReference>
<dbReference type="EMBL" id="JBBNGJ010000016">
    <property type="protein sequence ID" value="MEQ2593968.1"/>
    <property type="molecule type" value="Genomic_DNA"/>
</dbReference>
<keyword evidence="2" id="KW-0238">DNA-binding</keyword>
<dbReference type="PANTHER" id="PTHR43280:SF2">
    <property type="entry name" value="HTH-TYPE TRANSCRIPTIONAL REGULATOR EXSA"/>
    <property type="match status" value="1"/>
</dbReference>
<dbReference type="Pfam" id="PF12833">
    <property type="entry name" value="HTH_18"/>
    <property type="match status" value="1"/>
</dbReference>
<accession>A0ABV1IF13</accession>
<keyword evidence="1" id="KW-0805">Transcription regulation</keyword>
<protein>
    <submittedName>
        <fullName evidence="5">AraC family transcriptional regulator</fullName>
    </submittedName>
</protein>
<dbReference type="SUPFAM" id="SSF46689">
    <property type="entry name" value="Homeodomain-like"/>
    <property type="match status" value="1"/>
</dbReference>
<dbReference type="InterPro" id="IPR009057">
    <property type="entry name" value="Homeodomain-like_sf"/>
</dbReference>
<evidence type="ECO:0000313" key="6">
    <source>
        <dbReference type="Proteomes" id="UP001494672"/>
    </source>
</evidence>
<proteinExistence type="predicted"/>
<evidence type="ECO:0000259" key="4">
    <source>
        <dbReference type="PROSITE" id="PS01124"/>
    </source>
</evidence>
<dbReference type="PRINTS" id="PR00032">
    <property type="entry name" value="HTHARAC"/>
</dbReference>